<reference evidence="2" key="1">
    <citation type="journal article" date="2019" name="Environ. Microbiol.">
        <title>Fungal ecological strategies reflected in gene transcription - a case study of two litter decomposers.</title>
        <authorList>
            <person name="Barbi F."/>
            <person name="Kohler A."/>
            <person name="Barry K."/>
            <person name="Baskaran P."/>
            <person name="Daum C."/>
            <person name="Fauchery L."/>
            <person name="Ihrmark K."/>
            <person name="Kuo A."/>
            <person name="LaButti K."/>
            <person name="Lipzen A."/>
            <person name="Morin E."/>
            <person name="Grigoriev I.V."/>
            <person name="Henrissat B."/>
            <person name="Lindahl B."/>
            <person name="Martin F."/>
        </authorList>
    </citation>
    <scope>NUCLEOTIDE SEQUENCE</scope>
    <source>
        <strain evidence="2">JB14</strain>
    </source>
</reference>
<feature type="region of interest" description="Disordered" evidence="1">
    <location>
        <begin position="40"/>
        <end position="71"/>
    </location>
</feature>
<protein>
    <submittedName>
        <fullName evidence="2">Uncharacterized protein</fullName>
    </submittedName>
</protein>
<name>A0A6A4HXA1_9AGAR</name>
<evidence type="ECO:0000313" key="2">
    <source>
        <dbReference type="EMBL" id="KAE9402856.1"/>
    </source>
</evidence>
<organism evidence="2 3">
    <name type="scientific">Gymnopus androsaceus JB14</name>
    <dbReference type="NCBI Taxonomy" id="1447944"/>
    <lineage>
        <taxon>Eukaryota</taxon>
        <taxon>Fungi</taxon>
        <taxon>Dikarya</taxon>
        <taxon>Basidiomycota</taxon>
        <taxon>Agaricomycotina</taxon>
        <taxon>Agaricomycetes</taxon>
        <taxon>Agaricomycetidae</taxon>
        <taxon>Agaricales</taxon>
        <taxon>Marasmiineae</taxon>
        <taxon>Omphalotaceae</taxon>
        <taxon>Gymnopus</taxon>
    </lineage>
</organism>
<evidence type="ECO:0000313" key="3">
    <source>
        <dbReference type="Proteomes" id="UP000799118"/>
    </source>
</evidence>
<gene>
    <name evidence="2" type="ORF">BT96DRAFT_917957</name>
</gene>
<keyword evidence="3" id="KW-1185">Reference proteome</keyword>
<feature type="compositionally biased region" description="Polar residues" evidence="1">
    <location>
        <begin position="59"/>
        <end position="71"/>
    </location>
</feature>
<dbReference type="AlphaFoldDB" id="A0A6A4HXA1"/>
<feature type="compositionally biased region" description="Low complexity" evidence="1">
    <location>
        <begin position="43"/>
        <end position="54"/>
    </location>
</feature>
<dbReference type="EMBL" id="ML769431">
    <property type="protein sequence ID" value="KAE9402856.1"/>
    <property type="molecule type" value="Genomic_DNA"/>
</dbReference>
<evidence type="ECO:0000256" key="1">
    <source>
        <dbReference type="SAM" id="MobiDB-lite"/>
    </source>
</evidence>
<proteinExistence type="predicted"/>
<dbReference type="Proteomes" id="UP000799118">
    <property type="component" value="Unassembled WGS sequence"/>
</dbReference>
<sequence>MSHSSTRYGADLKETPRLFIWRKQEPATTPSVMLATSGALQIPGSPVSSGSSVSYDSEPWTQSSPNQTSFNDIYAQRGRGTRPAGLNSVEDVVRHHTPDKNTISEYCKLQAEAQHSPSTPELHTRGTDGAPFEFCPWGLPEECPDEELWSSPRTWGVPDSEFDPVVVATIDEDRNIEQDIMTWLEEVSRAMMSDE</sequence>
<accession>A0A6A4HXA1</accession>